<dbReference type="OrthoDB" id="3511049at2759"/>
<comment type="caution">
    <text evidence="4">The sequence shown here is derived from an EMBL/GenBank/DDBJ whole genome shotgun (WGS) entry which is preliminary data.</text>
</comment>
<keyword evidence="2" id="KW-0812">Transmembrane</keyword>
<dbReference type="Proteomes" id="UP000434172">
    <property type="component" value="Unassembled WGS sequence"/>
</dbReference>
<feature type="region of interest" description="Disordered" evidence="1">
    <location>
        <begin position="1"/>
        <end position="28"/>
    </location>
</feature>
<evidence type="ECO:0000256" key="1">
    <source>
        <dbReference type="SAM" id="MobiDB-lite"/>
    </source>
</evidence>
<gene>
    <name evidence="4" type="ORF">GQ607_010563</name>
</gene>
<evidence type="ECO:0000313" key="5">
    <source>
        <dbReference type="Proteomes" id="UP000434172"/>
    </source>
</evidence>
<proteinExistence type="predicted"/>
<feature type="compositionally biased region" description="Basic and acidic residues" evidence="1">
    <location>
        <begin position="1"/>
        <end position="19"/>
    </location>
</feature>
<dbReference type="InterPro" id="IPR018306">
    <property type="entry name" value="Phage_T5_Orf172_DNA-bd"/>
</dbReference>
<organism evidence="4 5">
    <name type="scientific">Colletotrichum asianum</name>
    <dbReference type="NCBI Taxonomy" id="702518"/>
    <lineage>
        <taxon>Eukaryota</taxon>
        <taxon>Fungi</taxon>
        <taxon>Dikarya</taxon>
        <taxon>Ascomycota</taxon>
        <taxon>Pezizomycotina</taxon>
        <taxon>Sordariomycetes</taxon>
        <taxon>Hypocreomycetidae</taxon>
        <taxon>Glomerellales</taxon>
        <taxon>Glomerellaceae</taxon>
        <taxon>Colletotrichum</taxon>
        <taxon>Colletotrichum gloeosporioides species complex</taxon>
    </lineage>
</organism>
<dbReference type="InterPro" id="IPR053006">
    <property type="entry name" value="Meiosis_regulatory"/>
</dbReference>
<keyword evidence="2" id="KW-0472">Membrane</keyword>
<evidence type="ECO:0000259" key="3">
    <source>
        <dbReference type="SMART" id="SM00974"/>
    </source>
</evidence>
<dbReference type="PANTHER" id="PTHR28094:SF1">
    <property type="entry name" value="MEIOTICALLY UP-REGULATED GENE 113 PROTEIN"/>
    <property type="match status" value="1"/>
</dbReference>
<accession>A0A8H3W8X6</accession>
<reference evidence="4 5" key="1">
    <citation type="submission" date="2019-12" db="EMBL/GenBank/DDBJ databases">
        <title>A genome sequence resource for the geographically widespread anthracnose pathogen Colletotrichum asianum.</title>
        <authorList>
            <person name="Meng Y."/>
        </authorList>
    </citation>
    <scope>NUCLEOTIDE SEQUENCE [LARGE SCALE GENOMIC DNA]</scope>
    <source>
        <strain evidence="4 5">ICMP 18580</strain>
    </source>
</reference>
<dbReference type="EMBL" id="WOWK01000063">
    <property type="protein sequence ID" value="KAF0322274.1"/>
    <property type="molecule type" value="Genomic_DNA"/>
</dbReference>
<keyword evidence="5" id="KW-1185">Reference proteome</keyword>
<dbReference type="Pfam" id="PF10544">
    <property type="entry name" value="T5orf172"/>
    <property type="match status" value="1"/>
</dbReference>
<name>A0A8H3W8X6_9PEZI</name>
<feature type="domain" description="Bacteriophage T5 Orf172 DNA-binding" evidence="3">
    <location>
        <begin position="67"/>
        <end position="156"/>
    </location>
</feature>
<protein>
    <recommendedName>
        <fullName evidence="3">Bacteriophage T5 Orf172 DNA-binding domain-containing protein</fullName>
    </recommendedName>
</protein>
<dbReference type="PANTHER" id="PTHR28094">
    <property type="entry name" value="MEIOTICALLY UP-REGULATED GENE 113 PROTEIN"/>
    <property type="match status" value="1"/>
</dbReference>
<evidence type="ECO:0000256" key="2">
    <source>
        <dbReference type="SAM" id="Phobius"/>
    </source>
</evidence>
<feature type="transmembrane region" description="Helical" evidence="2">
    <location>
        <begin position="246"/>
        <end position="266"/>
    </location>
</feature>
<evidence type="ECO:0000313" key="4">
    <source>
        <dbReference type="EMBL" id="KAF0322274.1"/>
    </source>
</evidence>
<dbReference type="SMART" id="SM00974">
    <property type="entry name" value="T5orf172"/>
    <property type="match status" value="1"/>
</dbReference>
<dbReference type="AlphaFoldDB" id="A0A8H3W8X6"/>
<sequence>MRDEAERRQQRPDLPERGTSDVGSARKKLSSFQIDRNLAKLIKDGPSYKGKETQIGSIYLYKIKLTETDVELLKIGRTQKHPDRRRSQIKGVCAHLEVEEHASAVAEEINFHGFAEKLIHAELANFQHQWVCNCGAKHKEYFDVSEDYAVRVFERWRDFCREQPWTSDGKILPGWGQRLQNMGRFSGSEKEFNHWELARRWSVFTSPMTVERVASDAIRLWKDGFPKRWRIVALAEFMTMACISRVSFWTTAWTVIIVGLLLVDLLTTDDMHTLNWIDRLMGGGLQAFMPGVDIKTDSKSSSDQSLSPNSRQTQMLNASLAQETDNPTPIGTRVSGFGDSHFTDDCSLDATTGESPDAMNCDSSSEDEICSSPSVEVASRRNRVGSGLEFSSPNTETLAYGNREIEVVDLTGMDSD</sequence>
<keyword evidence="2" id="KW-1133">Transmembrane helix</keyword>